<dbReference type="AlphaFoldDB" id="A0A1J0W101"/>
<dbReference type="SUPFAM" id="SSF55961">
    <property type="entry name" value="Bet v1-like"/>
    <property type="match status" value="1"/>
</dbReference>
<dbReference type="InterPro" id="IPR023393">
    <property type="entry name" value="START-like_dom_sf"/>
</dbReference>
<accession>A0A1J0W101</accession>
<reference evidence="1" key="1">
    <citation type="submission" date="2016-11" db="EMBL/GenBank/DDBJ databases">
        <authorList>
            <person name="Jaros S."/>
            <person name="Januszkiewicz K."/>
            <person name="Wedrychowicz H."/>
        </authorList>
    </citation>
    <scope>NUCLEOTIDE SEQUENCE [LARGE SCALE GENOMIC DNA]</scope>
    <source>
        <strain evidence="1">Y48</strain>
    </source>
</reference>
<proteinExistence type="predicted"/>
<dbReference type="CDD" id="cd07812">
    <property type="entry name" value="SRPBCC"/>
    <property type="match status" value="1"/>
</dbReference>
<dbReference type="InterPro" id="IPR019587">
    <property type="entry name" value="Polyketide_cyclase/dehydratase"/>
</dbReference>
<dbReference type="Proteomes" id="UP000183810">
    <property type="component" value="Chromosome"/>
</dbReference>
<keyword evidence="2" id="KW-1185">Reference proteome</keyword>
<dbReference type="Pfam" id="PF10604">
    <property type="entry name" value="Polyketide_cyc2"/>
    <property type="match status" value="1"/>
</dbReference>
<dbReference type="KEGG" id="nsl:BOX37_00325"/>
<evidence type="ECO:0000313" key="2">
    <source>
        <dbReference type="Proteomes" id="UP000183810"/>
    </source>
</evidence>
<name>A0A1J0W101_9NOCA</name>
<dbReference type="RefSeq" id="WP_071931053.1">
    <property type="nucleotide sequence ID" value="NZ_CP018082.1"/>
</dbReference>
<dbReference type="EMBL" id="CP018082">
    <property type="protein sequence ID" value="APE37889.1"/>
    <property type="molecule type" value="Genomic_DNA"/>
</dbReference>
<dbReference type="Gene3D" id="3.30.530.20">
    <property type="match status" value="1"/>
</dbReference>
<dbReference type="OrthoDB" id="4560923at2"/>
<protein>
    <submittedName>
        <fullName evidence="1">Polyketide cyclase</fullName>
    </submittedName>
</protein>
<organism evidence="1 2">
    <name type="scientific">Nocardia mangyaensis</name>
    <dbReference type="NCBI Taxonomy" id="2213200"/>
    <lineage>
        <taxon>Bacteria</taxon>
        <taxon>Bacillati</taxon>
        <taxon>Actinomycetota</taxon>
        <taxon>Actinomycetes</taxon>
        <taxon>Mycobacteriales</taxon>
        <taxon>Nocardiaceae</taxon>
        <taxon>Nocardia</taxon>
    </lineage>
</organism>
<evidence type="ECO:0000313" key="1">
    <source>
        <dbReference type="EMBL" id="APE37889.1"/>
    </source>
</evidence>
<gene>
    <name evidence="1" type="ORF">BOX37_00325</name>
</gene>
<sequence>MTEVRIVEDCAASAETAFAFVNDYRNLPKFWYGIESFTPVTEQTDGVGAKFDGKMKLGPASLTSRIEVIGWEAGRLIATRSIKGFEIVSTFRFLPKSPDLSTVDATIDYSVPGGIAGKMLGKTIEPFVKIAVKHTTDSLIREIAKAHSENS</sequence>